<sequence length="82" mass="9377">MFNWQCGPSCDQGELNRSVCVSLGLESHFFEAADSDEGSRNLRKLVENKGIAFAVFLGSPIRRWLRFCTVQWELFTETMLSI</sequence>
<dbReference type="Proteomes" id="UP001060215">
    <property type="component" value="Chromosome 9"/>
</dbReference>
<reference evidence="1 2" key="1">
    <citation type="journal article" date="2022" name="Plant J.">
        <title>Chromosome-level genome of Camellia lanceoleosa provides a valuable resource for understanding genome evolution and self-incompatibility.</title>
        <authorList>
            <person name="Gong W."/>
            <person name="Xiao S."/>
            <person name="Wang L."/>
            <person name="Liao Z."/>
            <person name="Chang Y."/>
            <person name="Mo W."/>
            <person name="Hu G."/>
            <person name="Li W."/>
            <person name="Zhao G."/>
            <person name="Zhu H."/>
            <person name="Hu X."/>
            <person name="Ji K."/>
            <person name="Xiang X."/>
            <person name="Song Q."/>
            <person name="Yuan D."/>
            <person name="Jin S."/>
            <person name="Zhang L."/>
        </authorList>
    </citation>
    <scope>NUCLEOTIDE SEQUENCE [LARGE SCALE GENOMIC DNA]</scope>
    <source>
        <strain evidence="1">SQ_2022a</strain>
    </source>
</reference>
<dbReference type="EMBL" id="CM045766">
    <property type="protein sequence ID" value="KAI8004548.1"/>
    <property type="molecule type" value="Genomic_DNA"/>
</dbReference>
<keyword evidence="2" id="KW-1185">Reference proteome</keyword>
<protein>
    <submittedName>
        <fullName evidence="1">Uncharacterized protein</fullName>
    </submittedName>
</protein>
<comment type="caution">
    <text evidence="1">The sequence shown here is derived from an EMBL/GenBank/DDBJ whole genome shotgun (WGS) entry which is preliminary data.</text>
</comment>
<evidence type="ECO:0000313" key="1">
    <source>
        <dbReference type="EMBL" id="KAI8004548.1"/>
    </source>
</evidence>
<evidence type="ECO:0000313" key="2">
    <source>
        <dbReference type="Proteomes" id="UP001060215"/>
    </source>
</evidence>
<name>A0ACC0GTI6_9ERIC</name>
<accession>A0ACC0GTI6</accession>
<organism evidence="1 2">
    <name type="scientific">Camellia lanceoleosa</name>
    <dbReference type="NCBI Taxonomy" id="1840588"/>
    <lineage>
        <taxon>Eukaryota</taxon>
        <taxon>Viridiplantae</taxon>
        <taxon>Streptophyta</taxon>
        <taxon>Embryophyta</taxon>
        <taxon>Tracheophyta</taxon>
        <taxon>Spermatophyta</taxon>
        <taxon>Magnoliopsida</taxon>
        <taxon>eudicotyledons</taxon>
        <taxon>Gunneridae</taxon>
        <taxon>Pentapetalae</taxon>
        <taxon>asterids</taxon>
        <taxon>Ericales</taxon>
        <taxon>Theaceae</taxon>
        <taxon>Camellia</taxon>
    </lineage>
</organism>
<gene>
    <name evidence="1" type="ORF">LOK49_LG08G01809</name>
</gene>
<proteinExistence type="predicted"/>